<proteinExistence type="predicted"/>
<dbReference type="SUPFAM" id="SSF53790">
    <property type="entry name" value="Tetrapyrrole methylase"/>
    <property type="match status" value="1"/>
</dbReference>
<dbReference type="GO" id="GO:0008276">
    <property type="term" value="F:protein methyltransferase activity"/>
    <property type="evidence" value="ECO:0007669"/>
    <property type="project" value="InterPro"/>
</dbReference>
<organism evidence="7 8">
    <name type="scientific">Maledivibacter halophilus</name>
    <dbReference type="NCBI Taxonomy" id="36842"/>
    <lineage>
        <taxon>Bacteria</taxon>
        <taxon>Bacillati</taxon>
        <taxon>Bacillota</taxon>
        <taxon>Clostridia</taxon>
        <taxon>Peptostreptococcales</taxon>
        <taxon>Caminicellaceae</taxon>
        <taxon>Maledivibacter</taxon>
    </lineage>
</organism>
<evidence type="ECO:0000259" key="6">
    <source>
        <dbReference type="Pfam" id="PF00590"/>
    </source>
</evidence>
<dbReference type="EMBL" id="FUZT01000007">
    <property type="protein sequence ID" value="SKC75642.1"/>
    <property type="molecule type" value="Genomic_DNA"/>
</dbReference>
<dbReference type="OrthoDB" id="9780707at2"/>
<dbReference type="CDD" id="cd11644">
    <property type="entry name" value="Precorrin-6Y-MT"/>
    <property type="match status" value="1"/>
</dbReference>
<evidence type="ECO:0000256" key="4">
    <source>
        <dbReference type="ARBA" id="ARBA00022679"/>
    </source>
</evidence>
<dbReference type="Gene3D" id="3.30.950.10">
    <property type="entry name" value="Methyltransferase, Cobalt-precorrin-4 Transmethylase, Domain 2"/>
    <property type="match status" value="1"/>
</dbReference>
<dbReference type="InterPro" id="IPR035996">
    <property type="entry name" value="4pyrrol_Methylase_sf"/>
</dbReference>
<dbReference type="InterPro" id="IPR050714">
    <property type="entry name" value="Cobalamin_biosynth_MTase"/>
</dbReference>
<sequence>MSKIYVLGMGPGHMDYVFPITSKIIEESDVLIGGKRILADFKDGKQELIYIDSKLSKIIEYIKDNKNKKKISLLLSGDTGFYSMLNYLKKHFEDREIEVIPGISSYQYLMGRLKKSWHNSFVGSVHGRELDIINIVKKYDSVILLTDNNNSPSRIADLLIKSEIKNKRIIIGENLSYENERIIIDTPERIAKIKNFSMSVVVIESYERLEL</sequence>
<name>A0A1T5LHY9_9FIRM</name>
<keyword evidence="5" id="KW-0949">S-adenosyl-L-methionine</keyword>
<evidence type="ECO:0000313" key="7">
    <source>
        <dbReference type="EMBL" id="SKC75642.1"/>
    </source>
</evidence>
<keyword evidence="2" id="KW-0169">Cobalamin biosynthesis</keyword>
<keyword evidence="8" id="KW-1185">Reference proteome</keyword>
<dbReference type="Proteomes" id="UP000190285">
    <property type="component" value="Unassembled WGS sequence"/>
</dbReference>
<protein>
    <submittedName>
        <fullName evidence="7">Precorrin-6Y C5,15-methyltransferase (Decarboxylating)</fullName>
    </submittedName>
</protein>
<keyword evidence="4 7" id="KW-0808">Transferase</keyword>
<dbReference type="AlphaFoldDB" id="A0A1T5LHY9"/>
<reference evidence="7 8" key="1">
    <citation type="submission" date="2017-02" db="EMBL/GenBank/DDBJ databases">
        <authorList>
            <person name="Peterson S.W."/>
        </authorList>
    </citation>
    <scope>NUCLEOTIDE SEQUENCE [LARGE SCALE GENOMIC DNA]</scope>
    <source>
        <strain evidence="7 8">M1</strain>
    </source>
</reference>
<dbReference type="PANTHER" id="PTHR43182:SF1">
    <property type="entry name" value="COBALT-PRECORRIN-7 C(5)-METHYLTRANSFERASE"/>
    <property type="match status" value="1"/>
</dbReference>
<evidence type="ECO:0000313" key="8">
    <source>
        <dbReference type="Proteomes" id="UP000190285"/>
    </source>
</evidence>
<evidence type="ECO:0000256" key="2">
    <source>
        <dbReference type="ARBA" id="ARBA00022573"/>
    </source>
</evidence>
<accession>A0A1T5LHY9</accession>
<dbReference type="Gene3D" id="3.40.1010.10">
    <property type="entry name" value="Cobalt-precorrin-4 Transmethylase, Domain 1"/>
    <property type="match status" value="1"/>
</dbReference>
<feature type="domain" description="Tetrapyrrole methylase" evidence="6">
    <location>
        <begin position="3"/>
        <end position="187"/>
    </location>
</feature>
<dbReference type="RefSeq" id="WP_079492533.1">
    <property type="nucleotide sequence ID" value="NZ_FUZT01000007.1"/>
</dbReference>
<dbReference type="Pfam" id="PF00590">
    <property type="entry name" value="TP_methylase"/>
    <property type="match status" value="1"/>
</dbReference>
<gene>
    <name evidence="7" type="ORF">SAMN02194393_02889</name>
</gene>
<dbReference type="InterPro" id="IPR012818">
    <property type="entry name" value="CbiE"/>
</dbReference>
<dbReference type="InterPro" id="IPR000878">
    <property type="entry name" value="4pyrrol_Mease"/>
</dbReference>
<evidence type="ECO:0000256" key="3">
    <source>
        <dbReference type="ARBA" id="ARBA00022603"/>
    </source>
</evidence>
<dbReference type="STRING" id="36842.SAMN02194393_02889"/>
<dbReference type="GO" id="GO:0032259">
    <property type="term" value="P:methylation"/>
    <property type="evidence" value="ECO:0007669"/>
    <property type="project" value="UniProtKB-KW"/>
</dbReference>
<comment type="pathway">
    <text evidence="1">Cofactor biosynthesis; adenosylcobalamin biosynthesis.</text>
</comment>
<dbReference type="GO" id="GO:0009236">
    <property type="term" value="P:cobalamin biosynthetic process"/>
    <property type="evidence" value="ECO:0007669"/>
    <property type="project" value="UniProtKB-UniPathway"/>
</dbReference>
<evidence type="ECO:0000256" key="5">
    <source>
        <dbReference type="ARBA" id="ARBA00022691"/>
    </source>
</evidence>
<dbReference type="InterPro" id="IPR014776">
    <property type="entry name" value="4pyrrole_Mease_sub2"/>
</dbReference>
<dbReference type="PANTHER" id="PTHR43182">
    <property type="entry name" value="COBALT-PRECORRIN-6B C(15)-METHYLTRANSFERASE (DECARBOXYLATING)"/>
    <property type="match status" value="1"/>
</dbReference>
<dbReference type="UniPathway" id="UPA00148"/>
<dbReference type="NCBIfam" id="TIGR02467">
    <property type="entry name" value="CbiE"/>
    <property type="match status" value="1"/>
</dbReference>
<dbReference type="InterPro" id="IPR014777">
    <property type="entry name" value="4pyrrole_Mease_sub1"/>
</dbReference>
<keyword evidence="3 7" id="KW-0489">Methyltransferase</keyword>
<evidence type="ECO:0000256" key="1">
    <source>
        <dbReference type="ARBA" id="ARBA00004953"/>
    </source>
</evidence>